<evidence type="ECO:0008006" key="4">
    <source>
        <dbReference type="Google" id="ProtNLM"/>
    </source>
</evidence>
<keyword evidence="1" id="KW-0472">Membrane</keyword>
<dbReference type="InterPro" id="IPR046615">
    <property type="entry name" value="DUF6728"/>
</dbReference>
<comment type="caution">
    <text evidence="2">The sequence shown here is derived from an EMBL/GenBank/DDBJ whole genome shotgun (WGS) entry which is preliminary data.</text>
</comment>
<evidence type="ECO:0000313" key="3">
    <source>
        <dbReference type="Proteomes" id="UP000679126"/>
    </source>
</evidence>
<keyword evidence="3" id="KW-1185">Reference proteome</keyword>
<dbReference type="Pfam" id="PF20498">
    <property type="entry name" value="DUF6728"/>
    <property type="match status" value="1"/>
</dbReference>
<organism evidence="2 3">
    <name type="scientific">Chitinophaga chungangae</name>
    <dbReference type="NCBI Taxonomy" id="2821488"/>
    <lineage>
        <taxon>Bacteria</taxon>
        <taxon>Pseudomonadati</taxon>
        <taxon>Bacteroidota</taxon>
        <taxon>Chitinophagia</taxon>
        <taxon>Chitinophagales</taxon>
        <taxon>Chitinophagaceae</taxon>
        <taxon>Chitinophaga</taxon>
    </lineage>
</organism>
<feature type="transmembrane region" description="Helical" evidence="1">
    <location>
        <begin position="36"/>
        <end position="53"/>
    </location>
</feature>
<dbReference type="Proteomes" id="UP000679126">
    <property type="component" value="Unassembled WGS sequence"/>
</dbReference>
<reference evidence="3" key="1">
    <citation type="submission" date="2021-03" db="EMBL/GenBank/DDBJ databases">
        <title>Assistant Professor.</title>
        <authorList>
            <person name="Huq M.A."/>
        </authorList>
    </citation>
    <scope>NUCLEOTIDE SEQUENCE [LARGE SCALE GENOMIC DNA]</scope>
    <source>
        <strain evidence="3">MAH-28</strain>
    </source>
</reference>
<dbReference type="EMBL" id="JAGHKP010000004">
    <property type="protein sequence ID" value="MBO9154645.1"/>
    <property type="molecule type" value="Genomic_DNA"/>
</dbReference>
<protein>
    <recommendedName>
        <fullName evidence="4">DUF2970 domain-containing protein</fullName>
    </recommendedName>
</protein>
<name>A0ABS3YJN4_9BACT</name>
<proteinExistence type="predicted"/>
<accession>A0ABS3YJN4</accession>
<dbReference type="RefSeq" id="WP_209147760.1">
    <property type="nucleotide sequence ID" value="NZ_JAGHKP010000004.1"/>
</dbReference>
<sequence length="58" mass="7004">MKSIWRQILQYLFIKKRDKSEPLNTNTKLMHGMNRISIIVFLVAIIILLIRLIRHLMQ</sequence>
<gene>
    <name evidence="2" type="ORF">J7I43_20635</name>
</gene>
<evidence type="ECO:0000313" key="2">
    <source>
        <dbReference type="EMBL" id="MBO9154645.1"/>
    </source>
</evidence>
<keyword evidence="1" id="KW-1133">Transmembrane helix</keyword>
<keyword evidence="1" id="KW-0812">Transmembrane</keyword>
<evidence type="ECO:0000256" key="1">
    <source>
        <dbReference type="SAM" id="Phobius"/>
    </source>
</evidence>